<comment type="caution">
    <text evidence="2">The sequence shown here is derived from an EMBL/GenBank/DDBJ whole genome shotgun (WGS) entry which is preliminary data.</text>
</comment>
<gene>
    <name evidence="2" type="ORF">SBOR_4646</name>
</gene>
<dbReference type="InterPro" id="IPR029058">
    <property type="entry name" value="AB_hydrolase_fold"/>
</dbReference>
<dbReference type="AlphaFoldDB" id="W9CGA3"/>
<dbReference type="Proteomes" id="UP000019487">
    <property type="component" value="Unassembled WGS sequence"/>
</dbReference>
<dbReference type="SUPFAM" id="SSF53474">
    <property type="entry name" value="alpha/beta-Hydrolases"/>
    <property type="match status" value="1"/>
</dbReference>
<dbReference type="HOGENOM" id="CLU_034763_1_0_1"/>
<evidence type="ECO:0000313" key="2">
    <source>
        <dbReference type="EMBL" id="ESZ94963.1"/>
    </source>
</evidence>
<organism evidence="2 3">
    <name type="scientific">Sclerotinia borealis (strain F-4128)</name>
    <dbReference type="NCBI Taxonomy" id="1432307"/>
    <lineage>
        <taxon>Eukaryota</taxon>
        <taxon>Fungi</taxon>
        <taxon>Dikarya</taxon>
        <taxon>Ascomycota</taxon>
        <taxon>Pezizomycotina</taxon>
        <taxon>Leotiomycetes</taxon>
        <taxon>Helotiales</taxon>
        <taxon>Sclerotiniaceae</taxon>
        <taxon>Sclerotinia</taxon>
    </lineage>
</organism>
<sequence>MKTYTPLIGAQSLFVAAATAKTCINATVPVTISARQAVFNIEIPTTNVSTPDFFLNVTQQGRNFTDIALSGYQTTAGTYNISTMYCKPDGDNSTNPTIQVLTHGIGFDKTYWDLPYNNYNYSYIDVAVRKYSYHTLSFDRLGTGNSTHGNPLNEIQSYIQVAATAALTTMLRNGTFPSAPGKAYKRVVHIGHSFGSAQTYALANLHPNLTDGIVLTGFSMNSSFVPYFAAGGNFQQAQENQPARFANLSSFNGAANVTAYTSAHVSANVSSNGTLSLQGSNPVPAGYLVSSDAAANKYLFLKPKFYDPSILTYSEETKQTVTQGELLTLGSLTAINNFAGPVMVIDGDSDLPYCGSDCLATGGVADSLAAMVAKNFPNVSPSDFGSYIQPNTGHGINLHYNATTAYGVWLDWLGGKGFASS</sequence>
<keyword evidence="3" id="KW-1185">Reference proteome</keyword>
<feature type="domain" description="AB hydrolase-1" evidence="1">
    <location>
        <begin position="100"/>
        <end position="399"/>
    </location>
</feature>
<dbReference type="OrthoDB" id="190201at2759"/>
<name>W9CGA3_SCLBF</name>
<reference evidence="2 3" key="1">
    <citation type="journal article" date="2014" name="Genome Announc.">
        <title>Draft genome sequence of Sclerotinia borealis, a psychrophilic plant pathogenic fungus.</title>
        <authorList>
            <person name="Mardanov A.V."/>
            <person name="Beletsky A.V."/>
            <person name="Kadnikov V.V."/>
            <person name="Ignatov A.N."/>
            <person name="Ravin N.V."/>
        </authorList>
    </citation>
    <scope>NUCLEOTIDE SEQUENCE [LARGE SCALE GENOMIC DNA]</scope>
    <source>
        <strain evidence="3">F-4157</strain>
    </source>
</reference>
<proteinExistence type="predicted"/>
<protein>
    <recommendedName>
        <fullName evidence="1">AB hydrolase-1 domain-containing protein</fullName>
    </recommendedName>
</protein>
<evidence type="ECO:0000259" key="1">
    <source>
        <dbReference type="Pfam" id="PF12697"/>
    </source>
</evidence>
<dbReference type="EMBL" id="AYSA01000215">
    <property type="protein sequence ID" value="ESZ94963.1"/>
    <property type="molecule type" value="Genomic_DNA"/>
</dbReference>
<dbReference type="Gene3D" id="3.40.50.1820">
    <property type="entry name" value="alpha/beta hydrolase"/>
    <property type="match status" value="1"/>
</dbReference>
<dbReference type="InterPro" id="IPR000073">
    <property type="entry name" value="AB_hydrolase_1"/>
</dbReference>
<dbReference type="Pfam" id="PF12697">
    <property type="entry name" value="Abhydrolase_6"/>
    <property type="match status" value="1"/>
</dbReference>
<accession>W9CGA3</accession>
<evidence type="ECO:0000313" key="3">
    <source>
        <dbReference type="Proteomes" id="UP000019487"/>
    </source>
</evidence>